<keyword evidence="2" id="KW-1185">Reference proteome</keyword>
<gene>
    <name evidence="1" type="ORF">BDN72DRAFT_879381</name>
</gene>
<proteinExistence type="predicted"/>
<reference evidence="1 2" key="1">
    <citation type="journal article" date="2019" name="Nat. Ecol. Evol.">
        <title>Megaphylogeny resolves global patterns of mushroom evolution.</title>
        <authorList>
            <person name="Varga T."/>
            <person name="Krizsan K."/>
            <person name="Foldi C."/>
            <person name="Dima B."/>
            <person name="Sanchez-Garcia M."/>
            <person name="Sanchez-Ramirez S."/>
            <person name="Szollosi G.J."/>
            <person name="Szarkandi J.G."/>
            <person name="Papp V."/>
            <person name="Albert L."/>
            <person name="Andreopoulos W."/>
            <person name="Angelini C."/>
            <person name="Antonin V."/>
            <person name="Barry K.W."/>
            <person name="Bougher N.L."/>
            <person name="Buchanan P."/>
            <person name="Buyck B."/>
            <person name="Bense V."/>
            <person name="Catcheside P."/>
            <person name="Chovatia M."/>
            <person name="Cooper J."/>
            <person name="Damon W."/>
            <person name="Desjardin D."/>
            <person name="Finy P."/>
            <person name="Geml J."/>
            <person name="Haridas S."/>
            <person name="Hughes K."/>
            <person name="Justo A."/>
            <person name="Karasinski D."/>
            <person name="Kautmanova I."/>
            <person name="Kiss B."/>
            <person name="Kocsube S."/>
            <person name="Kotiranta H."/>
            <person name="LaButti K.M."/>
            <person name="Lechner B.E."/>
            <person name="Liimatainen K."/>
            <person name="Lipzen A."/>
            <person name="Lukacs Z."/>
            <person name="Mihaltcheva S."/>
            <person name="Morgado L.N."/>
            <person name="Niskanen T."/>
            <person name="Noordeloos M.E."/>
            <person name="Ohm R.A."/>
            <person name="Ortiz-Santana B."/>
            <person name="Ovrebo C."/>
            <person name="Racz N."/>
            <person name="Riley R."/>
            <person name="Savchenko A."/>
            <person name="Shiryaev A."/>
            <person name="Soop K."/>
            <person name="Spirin V."/>
            <person name="Szebenyi C."/>
            <person name="Tomsovsky M."/>
            <person name="Tulloss R.E."/>
            <person name="Uehling J."/>
            <person name="Grigoriev I.V."/>
            <person name="Vagvolgyi C."/>
            <person name="Papp T."/>
            <person name="Martin F.M."/>
            <person name="Miettinen O."/>
            <person name="Hibbett D.S."/>
            <person name="Nagy L.G."/>
        </authorList>
    </citation>
    <scope>NUCLEOTIDE SEQUENCE [LARGE SCALE GENOMIC DNA]</scope>
    <source>
        <strain evidence="1 2">NL-1719</strain>
    </source>
</reference>
<accession>A0ACD3AQ51</accession>
<dbReference type="EMBL" id="ML208365">
    <property type="protein sequence ID" value="TFK67858.1"/>
    <property type="molecule type" value="Genomic_DNA"/>
</dbReference>
<dbReference type="Proteomes" id="UP000308600">
    <property type="component" value="Unassembled WGS sequence"/>
</dbReference>
<evidence type="ECO:0000313" key="2">
    <source>
        <dbReference type="Proteomes" id="UP000308600"/>
    </source>
</evidence>
<organism evidence="1 2">
    <name type="scientific">Pluteus cervinus</name>
    <dbReference type="NCBI Taxonomy" id="181527"/>
    <lineage>
        <taxon>Eukaryota</taxon>
        <taxon>Fungi</taxon>
        <taxon>Dikarya</taxon>
        <taxon>Basidiomycota</taxon>
        <taxon>Agaricomycotina</taxon>
        <taxon>Agaricomycetes</taxon>
        <taxon>Agaricomycetidae</taxon>
        <taxon>Agaricales</taxon>
        <taxon>Pluteineae</taxon>
        <taxon>Pluteaceae</taxon>
        <taxon>Pluteus</taxon>
    </lineage>
</organism>
<sequence length="119" mass="12589">MVLNRALFVLATYASATMGAAVYYCTNANWGGDCHHSPPITTINVCHNLEGGVAEFNDAISSFGPDQGLVCVAFRDFNCNNDQGELVIEWPGVADLSSDAGWNDAISSYLCNPPSGGPE</sequence>
<evidence type="ECO:0000313" key="1">
    <source>
        <dbReference type="EMBL" id="TFK67858.1"/>
    </source>
</evidence>
<name>A0ACD3AQ51_9AGAR</name>
<protein>
    <submittedName>
        <fullName evidence="1">Uncharacterized protein</fullName>
    </submittedName>
</protein>